<dbReference type="InterPro" id="IPR018490">
    <property type="entry name" value="cNMP-bd_dom_sf"/>
</dbReference>
<reference evidence="3" key="1">
    <citation type="submission" date="2019-05" db="EMBL/GenBank/DDBJ databases">
        <title>Annotation for the trematode Paragonimus heterotremus.</title>
        <authorList>
            <person name="Choi Y.-J."/>
        </authorList>
    </citation>
    <scope>NUCLEOTIDE SEQUENCE</scope>
    <source>
        <strain evidence="3">LC</strain>
    </source>
</reference>
<organism evidence="3 4">
    <name type="scientific">Paragonimus heterotremus</name>
    <dbReference type="NCBI Taxonomy" id="100268"/>
    <lineage>
        <taxon>Eukaryota</taxon>
        <taxon>Metazoa</taxon>
        <taxon>Spiralia</taxon>
        <taxon>Lophotrochozoa</taxon>
        <taxon>Platyhelminthes</taxon>
        <taxon>Trematoda</taxon>
        <taxon>Digenea</taxon>
        <taxon>Plagiorchiida</taxon>
        <taxon>Troglotremata</taxon>
        <taxon>Troglotrematidae</taxon>
        <taxon>Paragonimus</taxon>
    </lineage>
</organism>
<dbReference type="InterPro" id="IPR014710">
    <property type="entry name" value="RmlC-like_jellyroll"/>
</dbReference>
<keyword evidence="4" id="KW-1185">Reference proteome</keyword>
<dbReference type="InterPro" id="IPR000595">
    <property type="entry name" value="cNMP-bd_dom"/>
</dbReference>
<keyword evidence="1" id="KW-1133">Transmembrane helix</keyword>
<evidence type="ECO:0000313" key="3">
    <source>
        <dbReference type="EMBL" id="KAF5396061.1"/>
    </source>
</evidence>
<dbReference type="PROSITE" id="PS50042">
    <property type="entry name" value="CNMP_BINDING_3"/>
    <property type="match status" value="1"/>
</dbReference>
<dbReference type="EMBL" id="LUCH01009299">
    <property type="protein sequence ID" value="KAF5396061.1"/>
    <property type="molecule type" value="Genomic_DNA"/>
</dbReference>
<keyword evidence="1" id="KW-0812">Transmembrane</keyword>
<comment type="caution">
    <text evidence="3">The sequence shown here is derived from an EMBL/GenBank/DDBJ whole genome shotgun (WGS) entry which is preliminary data.</text>
</comment>
<evidence type="ECO:0000313" key="4">
    <source>
        <dbReference type="Proteomes" id="UP000748531"/>
    </source>
</evidence>
<evidence type="ECO:0000256" key="1">
    <source>
        <dbReference type="SAM" id="Phobius"/>
    </source>
</evidence>
<dbReference type="Gene3D" id="2.60.120.10">
    <property type="entry name" value="Jelly Rolls"/>
    <property type="match status" value="1"/>
</dbReference>
<accession>A0A8J4T198</accession>
<proteinExistence type="predicted"/>
<keyword evidence="1" id="KW-0472">Membrane</keyword>
<gene>
    <name evidence="3" type="ORF">PHET_10932</name>
</gene>
<feature type="domain" description="Cyclic nucleotide-binding" evidence="2">
    <location>
        <begin position="175"/>
        <end position="235"/>
    </location>
</feature>
<dbReference type="Proteomes" id="UP000748531">
    <property type="component" value="Unassembled WGS sequence"/>
</dbReference>
<evidence type="ECO:0000259" key="2">
    <source>
        <dbReference type="PROSITE" id="PS50042"/>
    </source>
</evidence>
<name>A0A8J4T198_9TREM</name>
<dbReference type="AlphaFoldDB" id="A0A8J4T198"/>
<protein>
    <recommendedName>
        <fullName evidence="2">Cyclic nucleotide-binding domain-containing protein</fullName>
    </recommendedName>
</protein>
<feature type="transmembrane region" description="Helical" evidence="1">
    <location>
        <begin position="35"/>
        <end position="54"/>
    </location>
</feature>
<sequence>MSIEMTKGFFQHVAEVLSGYKLLKYLSNLEASTNAVLFTVLLVVIALLTFFFLWRRVRFEGVVSVYNFSENLASQKHGSIHTAVRFRKRDKIKYYAIRFSRQFTAITEKLNNIKSPETRRRFIVAFVRRVFNIPDELSTTTLNRSRLPESFYEPDEDEDSSYPDDLKLMISSIRVFGHLEKSFFIEFCKFIETVTMNDGDFLFQVGDSDENVYVVRTGLIQMNIVEACMLDKRIV</sequence>
<dbReference type="SUPFAM" id="SSF51206">
    <property type="entry name" value="cAMP-binding domain-like"/>
    <property type="match status" value="1"/>
</dbReference>
<dbReference type="OrthoDB" id="421051at2759"/>